<dbReference type="InterPro" id="IPR027491">
    <property type="entry name" value="Ribosomal_bL31_A"/>
</dbReference>
<dbReference type="NCBIfam" id="NF001809">
    <property type="entry name" value="PRK00528.1"/>
    <property type="match status" value="1"/>
</dbReference>
<keyword evidence="9" id="KW-1185">Reference proteome</keyword>
<dbReference type="AlphaFoldDB" id="A0A928VPL6"/>
<evidence type="ECO:0000313" key="9">
    <source>
        <dbReference type="Proteomes" id="UP000625316"/>
    </source>
</evidence>
<dbReference type="PANTHER" id="PTHR33280:SF1">
    <property type="entry name" value="LARGE RIBOSOMAL SUBUNIT PROTEIN BL31C"/>
    <property type="match status" value="1"/>
</dbReference>
<evidence type="ECO:0000256" key="5">
    <source>
        <dbReference type="ARBA" id="ARBA00023274"/>
    </source>
</evidence>
<dbReference type="HAMAP" id="MF_00501">
    <property type="entry name" value="Ribosomal_bL31_1"/>
    <property type="match status" value="1"/>
</dbReference>
<accession>A0A928VPL6</accession>
<dbReference type="GO" id="GO:1990904">
    <property type="term" value="C:ribonucleoprotein complex"/>
    <property type="evidence" value="ECO:0007669"/>
    <property type="project" value="UniProtKB-KW"/>
</dbReference>
<keyword evidence="2 7" id="KW-0699">rRNA-binding</keyword>
<evidence type="ECO:0000313" key="8">
    <source>
        <dbReference type="EMBL" id="MBE9032361.1"/>
    </source>
</evidence>
<dbReference type="SUPFAM" id="SSF143800">
    <property type="entry name" value="L28p-like"/>
    <property type="match status" value="1"/>
</dbReference>
<organism evidence="8 9">
    <name type="scientific">Romeriopsis navalis LEGE 11480</name>
    <dbReference type="NCBI Taxonomy" id="2777977"/>
    <lineage>
        <taxon>Bacteria</taxon>
        <taxon>Bacillati</taxon>
        <taxon>Cyanobacteriota</taxon>
        <taxon>Cyanophyceae</taxon>
        <taxon>Leptolyngbyales</taxon>
        <taxon>Leptolyngbyaceae</taxon>
        <taxon>Romeriopsis</taxon>
        <taxon>Romeriopsis navalis</taxon>
    </lineage>
</organism>
<dbReference type="InterPro" id="IPR042105">
    <property type="entry name" value="Ribosomal_bL31_sf"/>
</dbReference>
<dbReference type="PROSITE" id="PS01143">
    <property type="entry name" value="RIBOSOMAL_L31"/>
    <property type="match status" value="1"/>
</dbReference>
<dbReference type="NCBIfam" id="TIGR00105">
    <property type="entry name" value="L31"/>
    <property type="match status" value="1"/>
</dbReference>
<evidence type="ECO:0000256" key="3">
    <source>
        <dbReference type="ARBA" id="ARBA00022884"/>
    </source>
</evidence>
<evidence type="ECO:0000256" key="2">
    <source>
        <dbReference type="ARBA" id="ARBA00022730"/>
    </source>
</evidence>
<protein>
    <recommendedName>
        <fullName evidence="6 7">Large ribosomal subunit protein bL31</fullName>
    </recommendedName>
</protein>
<keyword evidence="4 7" id="KW-0689">Ribosomal protein</keyword>
<sequence>MAKDGIHPEWYPEAKVMCNGEHVMTVGSTKPEISVDVWSGNHPFFTGTQKIIDTEGRVERFLRKYGMASQAEAEGGDEKK</sequence>
<dbReference type="Pfam" id="PF01197">
    <property type="entry name" value="Ribosomal_L31"/>
    <property type="match status" value="1"/>
</dbReference>
<keyword evidence="3 7" id="KW-0694">RNA-binding</keyword>
<comment type="caution">
    <text evidence="8">The sequence shown here is derived from an EMBL/GenBank/DDBJ whole genome shotgun (WGS) entry which is preliminary data.</text>
</comment>
<keyword evidence="5 7" id="KW-0687">Ribonucleoprotein</keyword>
<dbReference type="NCBIfam" id="NF000612">
    <property type="entry name" value="PRK00019.1"/>
    <property type="match status" value="1"/>
</dbReference>
<evidence type="ECO:0000256" key="1">
    <source>
        <dbReference type="ARBA" id="ARBA00009296"/>
    </source>
</evidence>
<dbReference type="PANTHER" id="PTHR33280">
    <property type="entry name" value="50S RIBOSOMAL PROTEIN L31, CHLOROPLASTIC"/>
    <property type="match status" value="1"/>
</dbReference>
<dbReference type="InterPro" id="IPR034704">
    <property type="entry name" value="Ribosomal_bL28/bL31-like_sf"/>
</dbReference>
<evidence type="ECO:0000256" key="6">
    <source>
        <dbReference type="ARBA" id="ARBA00035687"/>
    </source>
</evidence>
<dbReference type="PRINTS" id="PR01249">
    <property type="entry name" value="RIBOSOMALL31"/>
</dbReference>
<dbReference type="GO" id="GO:0019843">
    <property type="term" value="F:rRNA binding"/>
    <property type="evidence" value="ECO:0007669"/>
    <property type="project" value="UniProtKB-KW"/>
</dbReference>
<dbReference type="InterPro" id="IPR002150">
    <property type="entry name" value="Ribosomal_bL31"/>
</dbReference>
<gene>
    <name evidence="7 8" type="primary">rpmE</name>
    <name evidence="7" type="synonym">rpl31</name>
    <name evidence="8" type="ORF">IQ266_21725</name>
</gene>
<dbReference type="EMBL" id="JADEXQ010000101">
    <property type="protein sequence ID" value="MBE9032361.1"/>
    <property type="molecule type" value="Genomic_DNA"/>
</dbReference>
<dbReference type="Proteomes" id="UP000625316">
    <property type="component" value="Unassembled WGS sequence"/>
</dbReference>
<comment type="function">
    <text evidence="7">Binds the 23S rRNA.</text>
</comment>
<reference evidence="8" key="1">
    <citation type="submission" date="2020-10" db="EMBL/GenBank/DDBJ databases">
        <authorList>
            <person name="Castelo-Branco R."/>
            <person name="Eusebio N."/>
            <person name="Adriana R."/>
            <person name="Vieira A."/>
            <person name="Brugerolle De Fraissinette N."/>
            <person name="Rezende De Castro R."/>
            <person name="Schneider M.P."/>
            <person name="Vasconcelos V."/>
            <person name="Leao P.N."/>
        </authorList>
    </citation>
    <scope>NUCLEOTIDE SEQUENCE</scope>
    <source>
        <strain evidence="8">LEGE 11480</strain>
    </source>
</reference>
<dbReference type="GO" id="GO:0003735">
    <property type="term" value="F:structural constituent of ribosome"/>
    <property type="evidence" value="ECO:0007669"/>
    <property type="project" value="InterPro"/>
</dbReference>
<dbReference type="GO" id="GO:0006412">
    <property type="term" value="P:translation"/>
    <property type="evidence" value="ECO:0007669"/>
    <property type="project" value="UniProtKB-UniRule"/>
</dbReference>
<comment type="subunit">
    <text evidence="7">Part of the 50S ribosomal subunit.</text>
</comment>
<evidence type="ECO:0000256" key="4">
    <source>
        <dbReference type="ARBA" id="ARBA00022980"/>
    </source>
</evidence>
<name>A0A928VPL6_9CYAN</name>
<comment type="caution">
    <text evidence="7">Lacks conserved residue(s) required for the propagation of feature annotation.</text>
</comment>
<dbReference type="RefSeq" id="WP_264327181.1">
    <property type="nucleotide sequence ID" value="NZ_JADEXQ010000101.1"/>
</dbReference>
<proteinExistence type="inferred from homology"/>
<dbReference type="GO" id="GO:0005840">
    <property type="term" value="C:ribosome"/>
    <property type="evidence" value="ECO:0007669"/>
    <property type="project" value="UniProtKB-KW"/>
</dbReference>
<comment type="similarity">
    <text evidence="1 7">Belongs to the bacterial ribosomal protein bL31 family. Type A subfamily.</text>
</comment>
<evidence type="ECO:0000256" key="7">
    <source>
        <dbReference type="HAMAP-Rule" id="MF_00501"/>
    </source>
</evidence>
<dbReference type="Gene3D" id="4.10.830.30">
    <property type="entry name" value="Ribosomal protein L31"/>
    <property type="match status" value="1"/>
</dbReference>